<comment type="caution">
    <text evidence="3">The sequence shown here is derived from an EMBL/GenBank/DDBJ whole genome shotgun (WGS) entry which is preliminary data.</text>
</comment>
<dbReference type="EMBL" id="CAJNOQ010010175">
    <property type="protein sequence ID" value="CAF1244928.1"/>
    <property type="molecule type" value="Genomic_DNA"/>
</dbReference>
<dbReference type="GO" id="GO:0007165">
    <property type="term" value="P:signal transduction"/>
    <property type="evidence" value="ECO:0007669"/>
    <property type="project" value="InterPro"/>
</dbReference>
<evidence type="ECO:0000313" key="3">
    <source>
        <dbReference type="EMBL" id="CAF1244928.1"/>
    </source>
</evidence>
<feature type="region of interest" description="Disordered" evidence="1">
    <location>
        <begin position="1"/>
        <end position="23"/>
    </location>
</feature>
<evidence type="ECO:0000256" key="1">
    <source>
        <dbReference type="SAM" id="MobiDB-lite"/>
    </source>
</evidence>
<feature type="compositionally biased region" description="Basic and acidic residues" evidence="1">
    <location>
        <begin position="11"/>
        <end position="23"/>
    </location>
</feature>
<dbReference type="AlphaFoldDB" id="A0A814ZKS8"/>
<feature type="domain" description="Death" evidence="2">
    <location>
        <begin position="449"/>
        <end position="496"/>
    </location>
</feature>
<feature type="region of interest" description="Disordered" evidence="1">
    <location>
        <begin position="341"/>
        <end position="380"/>
    </location>
</feature>
<dbReference type="SUPFAM" id="SSF47986">
    <property type="entry name" value="DEATH domain"/>
    <property type="match status" value="1"/>
</dbReference>
<gene>
    <name evidence="3" type="ORF">GPM918_LOCUS25844</name>
    <name evidence="4" type="ORF">SRO942_LOCUS25902</name>
</gene>
<dbReference type="Proteomes" id="UP000681722">
    <property type="component" value="Unassembled WGS sequence"/>
</dbReference>
<dbReference type="InterPro" id="IPR000488">
    <property type="entry name" value="Death_dom"/>
</dbReference>
<dbReference type="InterPro" id="IPR011029">
    <property type="entry name" value="DEATH-like_dom_sf"/>
</dbReference>
<dbReference type="Proteomes" id="UP000663829">
    <property type="component" value="Unassembled WGS sequence"/>
</dbReference>
<dbReference type="EMBL" id="CAJOBC010011980">
    <property type="protein sequence ID" value="CAF4010274.1"/>
    <property type="molecule type" value="Genomic_DNA"/>
</dbReference>
<evidence type="ECO:0000313" key="4">
    <source>
        <dbReference type="EMBL" id="CAF4010274.1"/>
    </source>
</evidence>
<dbReference type="Pfam" id="PF00531">
    <property type="entry name" value="Death"/>
    <property type="match status" value="1"/>
</dbReference>
<protein>
    <recommendedName>
        <fullName evidence="2">Death domain-containing protein</fullName>
    </recommendedName>
</protein>
<dbReference type="OrthoDB" id="10005935at2759"/>
<accession>A0A814ZKS8</accession>
<reference evidence="3" key="1">
    <citation type="submission" date="2021-02" db="EMBL/GenBank/DDBJ databases">
        <authorList>
            <person name="Nowell W R."/>
        </authorList>
    </citation>
    <scope>NUCLEOTIDE SEQUENCE</scope>
</reference>
<organism evidence="3 5">
    <name type="scientific">Didymodactylos carnosus</name>
    <dbReference type="NCBI Taxonomy" id="1234261"/>
    <lineage>
        <taxon>Eukaryota</taxon>
        <taxon>Metazoa</taxon>
        <taxon>Spiralia</taxon>
        <taxon>Gnathifera</taxon>
        <taxon>Rotifera</taxon>
        <taxon>Eurotatoria</taxon>
        <taxon>Bdelloidea</taxon>
        <taxon>Philodinida</taxon>
        <taxon>Philodinidae</taxon>
        <taxon>Didymodactylos</taxon>
    </lineage>
</organism>
<dbReference type="Gene3D" id="1.10.533.10">
    <property type="entry name" value="Death Domain, Fas"/>
    <property type="match status" value="1"/>
</dbReference>
<sequence length="520" mass="59945">MSKRSSSTKGTKKDGKKEKKGSKSLDVNDAKIEALIHEREAMRTKLNILCTKIIENVNVDDFSEYKDMTETKMPSDCSIQTLLAMIDQICQFRIAFLTLYSEIDNGIRVPITEKITQLAIEKPELFRKKLNPEQRLTFVMKERDKWKENAQILQIMYATIGVLQNKNIKVFDILATHRLNLTDVSLIFNSPIIQSIDGAQKVRVKKNLDNELSKLREKHAFFDLTNTEDTREEQKLQEQVQQLVSIQHNIADTFTSRQNSTSKKQIRSIVQNQNANDYDQLEQRQLTHTQSKRSVSFADEVNILNENNLSSHNNETFQTEHSHANLSSTNSSLTNVQLNNDLKTNNYDSSDQLSPTSLSSYNSSNQNQDRPKSSTMIKRLPFATTTQVTRMDPNLKMLIIKELSKQPQTNGLSRSVSSNGYSKSYSSNNCYKDQYHQRVNYHHNMVDRDWKVFAKIIGIDESEIEHWHSQQLQYPMSRVISAWCTYGESNPTVAQLHSIVSSNELNRQDLARFIEQMYVV</sequence>
<feature type="region of interest" description="Disordered" evidence="1">
    <location>
        <begin position="312"/>
        <end position="331"/>
    </location>
</feature>
<keyword evidence="5" id="KW-1185">Reference proteome</keyword>
<dbReference type="PROSITE" id="PS50017">
    <property type="entry name" value="DEATH_DOMAIN"/>
    <property type="match status" value="1"/>
</dbReference>
<dbReference type="CDD" id="cd01670">
    <property type="entry name" value="Death"/>
    <property type="match status" value="1"/>
</dbReference>
<feature type="compositionally biased region" description="Low complexity" evidence="1">
    <location>
        <begin position="348"/>
        <end position="368"/>
    </location>
</feature>
<name>A0A814ZKS8_9BILA</name>
<evidence type="ECO:0000313" key="5">
    <source>
        <dbReference type="Proteomes" id="UP000663829"/>
    </source>
</evidence>
<evidence type="ECO:0000259" key="2">
    <source>
        <dbReference type="PROSITE" id="PS50017"/>
    </source>
</evidence>
<proteinExistence type="predicted"/>